<sequence length="215" mass="24291">MKDQSEAMQSSKTATAVIVKQSSLRHQSSADSKTPIQICTVKSSERYSVHQFRQLFQQTNLTNKYYLAGTARSKLAYEVEEVDRNLLRLVAHANFLDRLQDEIDSAERLHETRHQARLVQSSVSPKKGSIVWEDVSDEERTSSDSEGEDEILELVRIPTRYQLPAKVLTKEDKAVKAKMVVGASQGVKAVLPRIVEEGEDDVESMLQKFDQEVVV</sequence>
<dbReference type="EMBL" id="ML993598">
    <property type="protein sequence ID" value="KAF2166006.1"/>
    <property type="molecule type" value="Genomic_DNA"/>
</dbReference>
<protein>
    <submittedName>
        <fullName evidence="1">Uncharacterized protein</fullName>
    </submittedName>
</protein>
<dbReference type="Proteomes" id="UP000799537">
    <property type="component" value="Unassembled WGS sequence"/>
</dbReference>
<dbReference type="PANTHER" id="PTHR36826:SF1">
    <property type="entry name" value="PROTEIN ECM13"/>
    <property type="match status" value="1"/>
</dbReference>
<dbReference type="InterPro" id="IPR037738">
    <property type="entry name" value="Ecm13-like"/>
</dbReference>
<name>A0A6A6CKR2_ZASCE</name>
<evidence type="ECO:0000313" key="1">
    <source>
        <dbReference type="EMBL" id="KAF2166006.1"/>
    </source>
</evidence>
<keyword evidence="2" id="KW-1185">Reference proteome</keyword>
<proteinExistence type="predicted"/>
<dbReference type="GeneID" id="54560197"/>
<dbReference type="AlphaFoldDB" id="A0A6A6CKR2"/>
<dbReference type="RefSeq" id="XP_033666895.1">
    <property type="nucleotide sequence ID" value="XM_033806925.1"/>
</dbReference>
<gene>
    <name evidence="1" type="ORF">M409DRAFT_23734</name>
</gene>
<dbReference type="PANTHER" id="PTHR36826">
    <property type="entry name" value="PROTEIN ECM13"/>
    <property type="match status" value="1"/>
</dbReference>
<evidence type="ECO:0000313" key="2">
    <source>
        <dbReference type="Proteomes" id="UP000799537"/>
    </source>
</evidence>
<accession>A0A6A6CKR2</accession>
<dbReference type="OrthoDB" id="5431245at2759"/>
<reference evidence="1" key="1">
    <citation type="journal article" date="2020" name="Stud. Mycol.">
        <title>101 Dothideomycetes genomes: a test case for predicting lifestyles and emergence of pathogens.</title>
        <authorList>
            <person name="Haridas S."/>
            <person name="Albert R."/>
            <person name="Binder M."/>
            <person name="Bloem J."/>
            <person name="Labutti K."/>
            <person name="Salamov A."/>
            <person name="Andreopoulos B."/>
            <person name="Baker S."/>
            <person name="Barry K."/>
            <person name="Bills G."/>
            <person name="Bluhm B."/>
            <person name="Cannon C."/>
            <person name="Castanera R."/>
            <person name="Culley D."/>
            <person name="Daum C."/>
            <person name="Ezra D."/>
            <person name="Gonzalez J."/>
            <person name="Henrissat B."/>
            <person name="Kuo A."/>
            <person name="Liang C."/>
            <person name="Lipzen A."/>
            <person name="Lutzoni F."/>
            <person name="Magnuson J."/>
            <person name="Mondo S."/>
            <person name="Nolan M."/>
            <person name="Ohm R."/>
            <person name="Pangilinan J."/>
            <person name="Park H.-J."/>
            <person name="Ramirez L."/>
            <person name="Alfaro M."/>
            <person name="Sun H."/>
            <person name="Tritt A."/>
            <person name="Yoshinaga Y."/>
            <person name="Zwiers L.-H."/>
            <person name="Turgeon B."/>
            <person name="Goodwin S."/>
            <person name="Spatafora J."/>
            <person name="Crous P."/>
            <person name="Grigoriev I."/>
        </authorList>
    </citation>
    <scope>NUCLEOTIDE SEQUENCE</scope>
    <source>
        <strain evidence="1">ATCC 36951</strain>
    </source>
</reference>
<organism evidence="1 2">
    <name type="scientific">Zasmidium cellare ATCC 36951</name>
    <dbReference type="NCBI Taxonomy" id="1080233"/>
    <lineage>
        <taxon>Eukaryota</taxon>
        <taxon>Fungi</taxon>
        <taxon>Dikarya</taxon>
        <taxon>Ascomycota</taxon>
        <taxon>Pezizomycotina</taxon>
        <taxon>Dothideomycetes</taxon>
        <taxon>Dothideomycetidae</taxon>
        <taxon>Mycosphaerellales</taxon>
        <taxon>Mycosphaerellaceae</taxon>
        <taxon>Zasmidium</taxon>
    </lineage>
</organism>